<keyword evidence="4" id="KW-1185">Reference proteome</keyword>
<dbReference type="Pfam" id="PF07731">
    <property type="entry name" value="Cu-oxidase_2"/>
    <property type="match status" value="1"/>
</dbReference>
<dbReference type="Proteomes" id="UP001474120">
    <property type="component" value="Unassembled WGS sequence"/>
</dbReference>
<dbReference type="PANTHER" id="PTHR11709">
    <property type="entry name" value="MULTI-COPPER OXIDASE"/>
    <property type="match status" value="1"/>
</dbReference>
<dbReference type="Pfam" id="PF07732">
    <property type="entry name" value="Cu-oxidase_3"/>
    <property type="match status" value="1"/>
</dbReference>
<evidence type="ECO:0000259" key="2">
    <source>
        <dbReference type="Pfam" id="PF07732"/>
    </source>
</evidence>
<protein>
    <submittedName>
        <fullName evidence="3">Multicopper oxidase domain-containing protein</fullName>
    </submittedName>
</protein>
<evidence type="ECO:0000313" key="3">
    <source>
        <dbReference type="EMBL" id="MEL4454883.1"/>
    </source>
</evidence>
<sequence length="657" mass="74214">MSYIKNSVKLLLLLLMISCQEENRQQAYNLDFIRSRNVNCGTPKASLASIFPFTSFKDTLNTIDHPRYLEAGKPTGLDRILPNDNRVPAGELSNNNLQLDLEVKWGDFRMETPDRPGVKLVAIGEVGKPATIPSPLVRIKKGSIINATIHNTLKDSTITLYGFQKRPYTVKDSLFILPGETGKVSFEAGEPGTYMYWIQLGKGNKKEFFGEESEQLAGAFVVDPEEGSPSDRIFVINAFSNKHKQKDGKDLWVESLTINGLSWPFTERIEPEVGDILQWKVINASNRNHPMHLHGFYFDVLERGNVQSTSILDKEQIPKVVTETMRGKTTMQMRWEVMRPGNWLFHCHLSFHVSSDIRLPDAEKLDPEGTHQHMAGLVIGIKVKDGASDLFSKGAPKNLNLYATKSTDQFSTYKFSDQNTDKAFTPGDLLVLNQYQTTNITVKNTTDEPTSVHWHGLEIDSWSDGVPNWSSSDGRTSPEIEPGDSFSYKLSAMRPGTFVYHSHLDDIKQLTKGLYGPMIVIGENEVYHPELDHFYMMGWKTSFPGKPEDLDLNGWEEVPDQLAKIGETHRLRLINIAPAGNGWVRMTKDDEIVPIKAMAKDGAEFPLPQQIELDVSPRLFVGETADYSFTPTEPGVYTFKVNYMMARWEQTWIVTEQ</sequence>
<dbReference type="InterPro" id="IPR011706">
    <property type="entry name" value="Cu-oxidase_C"/>
</dbReference>
<evidence type="ECO:0000313" key="4">
    <source>
        <dbReference type="Proteomes" id="UP001474120"/>
    </source>
</evidence>
<organism evidence="3 4">
    <name type="scientific">Lutimonas vermicola</name>
    <dbReference type="NCBI Taxonomy" id="414288"/>
    <lineage>
        <taxon>Bacteria</taxon>
        <taxon>Pseudomonadati</taxon>
        <taxon>Bacteroidota</taxon>
        <taxon>Flavobacteriia</taxon>
        <taxon>Flavobacteriales</taxon>
        <taxon>Flavobacteriaceae</taxon>
        <taxon>Lutimonas</taxon>
    </lineage>
</organism>
<gene>
    <name evidence="3" type="ORF">AABB81_03185</name>
</gene>
<dbReference type="PANTHER" id="PTHR11709:SF504">
    <property type="entry name" value="PLASTOCYANIN-LIKE DOMAIN-CONTAINING PROTEIN"/>
    <property type="match status" value="1"/>
</dbReference>
<dbReference type="RefSeq" id="WP_342158582.1">
    <property type="nucleotide sequence ID" value="NZ_JBCDNA010000001.1"/>
</dbReference>
<dbReference type="InterPro" id="IPR045087">
    <property type="entry name" value="Cu-oxidase_fam"/>
</dbReference>
<accession>A0ABU9KXG3</accession>
<feature type="domain" description="Plastocyanin-like" evidence="2">
    <location>
        <begin position="425"/>
        <end position="522"/>
    </location>
</feature>
<comment type="caution">
    <text evidence="3">The sequence shown here is derived from an EMBL/GenBank/DDBJ whole genome shotgun (WGS) entry which is preliminary data.</text>
</comment>
<dbReference type="InterPro" id="IPR008972">
    <property type="entry name" value="Cupredoxin"/>
</dbReference>
<evidence type="ECO:0000259" key="1">
    <source>
        <dbReference type="Pfam" id="PF07731"/>
    </source>
</evidence>
<dbReference type="Gene3D" id="2.60.40.420">
    <property type="entry name" value="Cupredoxins - blue copper proteins"/>
    <property type="match status" value="3"/>
</dbReference>
<dbReference type="InterPro" id="IPR011707">
    <property type="entry name" value="Cu-oxidase-like_N"/>
</dbReference>
<proteinExistence type="predicted"/>
<dbReference type="SUPFAM" id="SSF49503">
    <property type="entry name" value="Cupredoxins"/>
    <property type="match status" value="4"/>
</dbReference>
<dbReference type="EMBL" id="JBCDNA010000001">
    <property type="protein sequence ID" value="MEL4454883.1"/>
    <property type="molecule type" value="Genomic_DNA"/>
</dbReference>
<name>A0ABU9KXG3_9FLAO</name>
<feature type="domain" description="Plastocyanin-like" evidence="1">
    <location>
        <begin position="253"/>
        <end position="356"/>
    </location>
</feature>
<reference evidence="3 4" key="1">
    <citation type="submission" date="2024-04" db="EMBL/GenBank/DDBJ databases">
        <title>whole genome sequencing of Lutimonas vermicola strain IMCC1616.</title>
        <authorList>
            <person name="Bae S.S."/>
        </authorList>
    </citation>
    <scope>NUCLEOTIDE SEQUENCE [LARGE SCALE GENOMIC DNA]</scope>
    <source>
        <strain evidence="3 4">IMCC1616</strain>
    </source>
</reference>